<reference evidence="6 7" key="1">
    <citation type="journal article" date="2024" name="Nat. Commun.">
        <title>Phylogenomics reveals the evolutionary origins of lichenization in chlorophyte algae.</title>
        <authorList>
            <person name="Puginier C."/>
            <person name="Libourel C."/>
            <person name="Otte J."/>
            <person name="Skaloud P."/>
            <person name="Haon M."/>
            <person name="Grisel S."/>
            <person name="Petersen M."/>
            <person name="Berrin J.G."/>
            <person name="Delaux P.M."/>
            <person name="Dal Grande F."/>
            <person name="Keller J."/>
        </authorList>
    </citation>
    <scope>NUCLEOTIDE SEQUENCE [LARGE SCALE GENOMIC DNA]</scope>
    <source>
        <strain evidence="6 7">SAG 216-7</strain>
    </source>
</reference>
<evidence type="ECO:0000256" key="3">
    <source>
        <dbReference type="ARBA" id="ARBA00023295"/>
    </source>
</evidence>
<keyword evidence="4" id="KW-0812">Transmembrane</keyword>
<keyword evidence="4" id="KW-1133">Transmembrane helix</keyword>
<evidence type="ECO:0000313" key="7">
    <source>
        <dbReference type="Proteomes" id="UP001491310"/>
    </source>
</evidence>
<sequence>MNEDVRDVWLDCDPGHDDALAIILAGYDKLLNLLGVSTVAGNQIVEKVTLNALGTLTASGLSSIDVVQGQGKPLLRPPLLCPEIHGESGLEFAEGGSMQDYAVGSPVPQKAVMLMFERISAQYAKRGRPVCLVCTGALTNAALLLLLYPEVIPMIEIVLMGGCMGTGNTGPVVEFNIQTDPEAAKVVFEAGVSQLTMVPLETYKEVFSFEHPPLHDPLAVFYVACPSAFTVRKMRVDIETCSPLSAGQTVCDIHRRQSTLPENAFVALTVDVERFWYSMIAAILKADMLSPLNISNSNNDDVA</sequence>
<feature type="domain" description="Inosine/uridine-preferring nucleoside hydrolase" evidence="5">
    <location>
        <begin position="8"/>
        <end position="202"/>
    </location>
</feature>
<dbReference type="EMBL" id="JALJOT010000011">
    <property type="protein sequence ID" value="KAK9905974.1"/>
    <property type="molecule type" value="Genomic_DNA"/>
</dbReference>
<dbReference type="Gene3D" id="3.90.245.10">
    <property type="entry name" value="Ribonucleoside hydrolase-like"/>
    <property type="match status" value="2"/>
</dbReference>
<evidence type="ECO:0000256" key="2">
    <source>
        <dbReference type="ARBA" id="ARBA00022801"/>
    </source>
</evidence>
<dbReference type="InterPro" id="IPR001910">
    <property type="entry name" value="Inosine/uridine_hydrolase_dom"/>
</dbReference>
<feature type="transmembrane region" description="Helical" evidence="4">
    <location>
        <begin position="130"/>
        <end position="148"/>
    </location>
</feature>
<evidence type="ECO:0000256" key="1">
    <source>
        <dbReference type="ARBA" id="ARBA00009176"/>
    </source>
</evidence>
<dbReference type="InterPro" id="IPR023186">
    <property type="entry name" value="IUNH"/>
</dbReference>
<evidence type="ECO:0000256" key="4">
    <source>
        <dbReference type="SAM" id="Phobius"/>
    </source>
</evidence>
<proteinExistence type="inferred from homology"/>
<dbReference type="SUPFAM" id="SSF53590">
    <property type="entry name" value="Nucleoside hydrolase"/>
    <property type="match status" value="1"/>
</dbReference>
<protein>
    <recommendedName>
        <fullName evidence="5">Inosine/uridine-preferring nucleoside hydrolase domain-containing protein</fullName>
    </recommendedName>
</protein>
<accession>A0ABR2YJI1</accession>
<evidence type="ECO:0000259" key="5">
    <source>
        <dbReference type="Pfam" id="PF01156"/>
    </source>
</evidence>
<gene>
    <name evidence="6" type="ORF">WJX75_009930</name>
</gene>
<evidence type="ECO:0000313" key="6">
    <source>
        <dbReference type="EMBL" id="KAK9905974.1"/>
    </source>
</evidence>
<organism evidence="6 7">
    <name type="scientific">Coccomyxa subellipsoidea</name>
    <dbReference type="NCBI Taxonomy" id="248742"/>
    <lineage>
        <taxon>Eukaryota</taxon>
        <taxon>Viridiplantae</taxon>
        <taxon>Chlorophyta</taxon>
        <taxon>core chlorophytes</taxon>
        <taxon>Trebouxiophyceae</taxon>
        <taxon>Trebouxiophyceae incertae sedis</taxon>
        <taxon>Coccomyxaceae</taxon>
        <taxon>Coccomyxa</taxon>
    </lineage>
</organism>
<name>A0ABR2YJI1_9CHLO</name>
<dbReference type="PANTHER" id="PTHR12304">
    <property type="entry name" value="INOSINE-URIDINE PREFERRING NUCLEOSIDE HYDROLASE"/>
    <property type="match status" value="1"/>
</dbReference>
<dbReference type="Pfam" id="PF01156">
    <property type="entry name" value="IU_nuc_hydro"/>
    <property type="match status" value="1"/>
</dbReference>
<comment type="similarity">
    <text evidence="1">Belongs to the IUNH family.</text>
</comment>
<keyword evidence="2" id="KW-0378">Hydrolase</keyword>
<dbReference type="Proteomes" id="UP001491310">
    <property type="component" value="Unassembled WGS sequence"/>
</dbReference>
<keyword evidence="4" id="KW-0472">Membrane</keyword>
<dbReference type="InterPro" id="IPR036452">
    <property type="entry name" value="Ribo_hydro-like"/>
</dbReference>
<keyword evidence="3" id="KW-0326">Glycosidase</keyword>
<comment type="caution">
    <text evidence="6">The sequence shown here is derived from an EMBL/GenBank/DDBJ whole genome shotgun (WGS) entry which is preliminary data.</text>
</comment>
<dbReference type="PANTHER" id="PTHR12304:SF59">
    <property type="entry name" value="INOSINE-URIDINE PREFERRING NUCLEOSIDE HYDROLASE FAMILY PROTEIN"/>
    <property type="match status" value="1"/>
</dbReference>
<keyword evidence="7" id="KW-1185">Reference proteome</keyword>